<dbReference type="Proteomes" id="UP000634229">
    <property type="component" value="Unassembled WGS sequence"/>
</dbReference>
<evidence type="ECO:0000313" key="3">
    <source>
        <dbReference type="Proteomes" id="UP000634229"/>
    </source>
</evidence>
<feature type="transmembrane region" description="Helical" evidence="1">
    <location>
        <begin position="21"/>
        <end position="42"/>
    </location>
</feature>
<gene>
    <name evidence="2" type="ORF">JK363_30190</name>
</gene>
<dbReference type="RefSeq" id="WP_201879760.1">
    <property type="nucleotide sequence ID" value="NZ_JAERRF010000022.1"/>
</dbReference>
<proteinExistence type="predicted"/>
<comment type="caution">
    <text evidence="2">The sequence shown here is derived from an EMBL/GenBank/DDBJ whole genome shotgun (WGS) entry which is preliminary data.</text>
</comment>
<keyword evidence="1" id="KW-0812">Transmembrane</keyword>
<organism evidence="2 3">
    <name type="scientific">Streptomyces coffeae</name>
    <dbReference type="NCBI Taxonomy" id="621382"/>
    <lineage>
        <taxon>Bacteria</taxon>
        <taxon>Bacillati</taxon>
        <taxon>Actinomycetota</taxon>
        <taxon>Actinomycetes</taxon>
        <taxon>Kitasatosporales</taxon>
        <taxon>Streptomycetaceae</taxon>
        <taxon>Streptomyces</taxon>
    </lineage>
</organism>
<evidence type="ECO:0000313" key="2">
    <source>
        <dbReference type="EMBL" id="MBL1100863.1"/>
    </source>
</evidence>
<accession>A0ABS1NLB7</accession>
<feature type="transmembrane region" description="Helical" evidence="1">
    <location>
        <begin position="152"/>
        <end position="176"/>
    </location>
</feature>
<keyword evidence="3" id="KW-1185">Reference proteome</keyword>
<protein>
    <recommendedName>
        <fullName evidence="4">DUF3995 domain-containing protein</fullName>
    </recommendedName>
</protein>
<name>A0ABS1NLB7_9ACTN</name>
<sequence>MASRTILMKLHGRRAPGVPRWAAWTAYTITLVALPSCVWRIAAVNFNAPLLEHDAKTPAAPETFDGEWWYIIGLSLVSEMLAFLAVGLVAQWGEVWPRWILGLRGRRVPVLAAVIPAGLGSLGLLVFPYAMVMSALGLKITGEPHAMVAHGWQVVAFWVAYVPLAAWGPLLGILTVHYYRRRRSVRPPTAVAAPTPSCRRRVP</sequence>
<keyword evidence="1" id="KW-0472">Membrane</keyword>
<keyword evidence="1" id="KW-1133">Transmembrane helix</keyword>
<reference evidence="2 3" key="1">
    <citation type="submission" date="2021-01" db="EMBL/GenBank/DDBJ databases">
        <title>WGS of actinomycetes isolated from Thailand.</title>
        <authorList>
            <person name="Thawai C."/>
        </authorList>
    </citation>
    <scope>NUCLEOTIDE SEQUENCE [LARGE SCALE GENOMIC DNA]</scope>
    <source>
        <strain evidence="2 3">CA1R205</strain>
    </source>
</reference>
<evidence type="ECO:0000256" key="1">
    <source>
        <dbReference type="SAM" id="Phobius"/>
    </source>
</evidence>
<feature type="transmembrane region" description="Helical" evidence="1">
    <location>
        <begin position="110"/>
        <end position="132"/>
    </location>
</feature>
<feature type="transmembrane region" description="Helical" evidence="1">
    <location>
        <begin position="68"/>
        <end position="90"/>
    </location>
</feature>
<dbReference type="EMBL" id="JAERRF010000022">
    <property type="protein sequence ID" value="MBL1100863.1"/>
    <property type="molecule type" value="Genomic_DNA"/>
</dbReference>
<evidence type="ECO:0008006" key="4">
    <source>
        <dbReference type="Google" id="ProtNLM"/>
    </source>
</evidence>